<feature type="transmembrane region" description="Helical" evidence="7">
    <location>
        <begin position="137"/>
        <end position="160"/>
    </location>
</feature>
<evidence type="ECO:0000259" key="8">
    <source>
        <dbReference type="PROSITE" id="PS50928"/>
    </source>
</evidence>
<dbReference type="PANTHER" id="PTHR30465:SF0">
    <property type="entry name" value="OLIGOPEPTIDE TRANSPORT SYSTEM PERMEASE PROTEIN APPB"/>
    <property type="match status" value="1"/>
</dbReference>
<dbReference type="PROSITE" id="PS50928">
    <property type="entry name" value="ABC_TM1"/>
    <property type="match status" value="1"/>
</dbReference>
<evidence type="ECO:0000256" key="7">
    <source>
        <dbReference type="RuleBase" id="RU363032"/>
    </source>
</evidence>
<feature type="transmembrane region" description="Helical" evidence="7">
    <location>
        <begin position="240"/>
        <end position="265"/>
    </location>
</feature>
<comment type="subcellular location">
    <subcellularLocation>
        <location evidence="1 7">Cell membrane</location>
        <topology evidence="1 7">Multi-pass membrane protein</topology>
    </subcellularLocation>
</comment>
<feature type="domain" description="ABC transmembrane type-1" evidence="8">
    <location>
        <begin position="93"/>
        <end position="305"/>
    </location>
</feature>
<reference evidence="9" key="1">
    <citation type="submission" date="2021-10" db="EMBL/GenBank/DDBJ databases">
        <authorList>
            <person name="Criscuolo A."/>
        </authorList>
    </citation>
    <scope>NUCLEOTIDE SEQUENCE</scope>
    <source>
        <strain evidence="9">CIP111885</strain>
    </source>
</reference>
<dbReference type="RefSeq" id="WP_230498162.1">
    <property type="nucleotide sequence ID" value="NZ_CAKJTG010000026.1"/>
</dbReference>
<name>A0A9C7LCG4_9BACI</name>
<dbReference type="InterPro" id="IPR035906">
    <property type="entry name" value="MetI-like_sf"/>
</dbReference>
<evidence type="ECO:0000256" key="1">
    <source>
        <dbReference type="ARBA" id="ARBA00004651"/>
    </source>
</evidence>
<proteinExistence type="inferred from homology"/>
<dbReference type="Pfam" id="PF00528">
    <property type="entry name" value="BPD_transp_1"/>
    <property type="match status" value="1"/>
</dbReference>
<organism evidence="9 10">
    <name type="scientific">Pseudoneobacillus rhizosphaerae</name>
    <dbReference type="NCBI Taxonomy" id="2880968"/>
    <lineage>
        <taxon>Bacteria</taxon>
        <taxon>Bacillati</taxon>
        <taxon>Bacillota</taxon>
        <taxon>Bacilli</taxon>
        <taxon>Bacillales</taxon>
        <taxon>Bacillaceae</taxon>
        <taxon>Pseudoneobacillus</taxon>
    </lineage>
</organism>
<keyword evidence="4 7" id="KW-0812">Transmembrane</keyword>
<keyword evidence="2 7" id="KW-0813">Transport</keyword>
<evidence type="ECO:0000256" key="5">
    <source>
        <dbReference type="ARBA" id="ARBA00022989"/>
    </source>
</evidence>
<dbReference type="GO" id="GO:0005886">
    <property type="term" value="C:plasma membrane"/>
    <property type="evidence" value="ECO:0007669"/>
    <property type="project" value="UniProtKB-SubCell"/>
</dbReference>
<feature type="transmembrane region" description="Helical" evidence="7">
    <location>
        <begin position="172"/>
        <end position="191"/>
    </location>
</feature>
<dbReference type="Proteomes" id="UP000789845">
    <property type="component" value="Unassembled WGS sequence"/>
</dbReference>
<evidence type="ECO:0000256" key="6">
    <source>
        <dbReference type="ARBA" id="ARBA00023136"/>
    </source>
</evidence>
<dbReference type="InterPro" id="IPR000515">
    <property type="entry name" value="MetI-like"/>
</dbReference>
<sequence>MKLISQLIGLLFMWLFVTIVLIMVVLLPRGFTEIDFSKSRVEMVKEYESNITTFSWDAYKQNITNTYKYVKEHKSLGQTVHLLSVEYEVWRYWKKSLIILIPSILLSMILGISKGVYDFTLKKRKFSLVGARTTSFFLVVPDFFIILSSQLLIMIAFSYGLPYVDVYGSETWSNKILAILFLSMYPMFFIARITSSTLEEQSGQDYIRTALSKGVSFRKIIWRHMMGNCWLKIISQLNTLVLYLLSNLFIVEFLLGYRGGAYRFYRAFEIKRTFTPLDVMNIDTGIVIGFIIVFTFIVFISHIISKILSFYFLRNEGNNN</sequence>
<evidence type="ECO:0000256" key="2">
    <source>
        <dbReference type="ARBA" id="ARBA00022448"/>
    </source>
</evidence>
<dbReference type="CDD" id="cd06261">
    <property type="entry name" value="TM_PBP2"/>
    <property type="match status" value="1"/>
</dbReference>
<gene>
    <name evidence="9" type="ORF">NEOCIP111885_03676</name>
</gene>
<evidence type="ECO:0000313" key="10">
    <source>
        <dbReference type="Proteomes" id="UP000789845"/>
    </source>
</evidence>
<dbReference type="SUPFAM" id="SSF161098">
    <property type="entry name" value="MetI-like"/>
    <property type="match status" value="1"/>
</dbReference>
<dbReference type="EMBL" id="CAKJTG010000026">
    <property type="protein sequence ID" value="CAG9609933.1"/>
    <property type="molecule type" value="Genomic_DNA"/>
</dbReference>
<feature type="transmembrane region" description="Helical" evidence="7">
    <location>
        <begin position="7"/>
        <end position="27"/>
    </location>
</feature>
<protein>
    <recommendedName>
        <fullName evidence="8">ABC transmembrane type-1 domain-containing protein</fullName>
    </recommendedName>
</protein>
<keyword evidence="6 7" id="KW-0472">Membrane</keyword>
<keyword evidence="5 7" id="KW-1133">Transmembrane helix</keyword>
<dbReference type="Gene3D" id="1.10.3720.10">
    <property type="entry name" value="MetI-like"/>
    <property type="match status" value="1"/>
</dbReference>
<comment type="similarity">
    <text evidence="7">Belongs to the binding-protein-dependent transport system permease family.</text>
</comment>
<accession>A0A9C7LCG4</accession>
<evidence type="ECO:0000256" key="3">
    <source>
        <dbReference type="ARBA" id="ARBA00022475"/>
    </source>
</evidence>
<dbReference type="AlphaFoldDB" id="A0A9C7LCG4"/>
<dbReference type="GO" id="GO:0055085">
    <property type="term" value="P:transmembrane transport"/>
    <property type="evidence" value="ECO:0007669"/>
    <property type="project" value="InterPro"/>
</dbReference>
<comment type="caution">
    <text evidence="9">The sequence shown here is derived from an EMBL/GenBank/DDBJ whole genome shotgun (WGS) entry which is preliminary data.</text>
</comment>
<dbReference type="PANTHER" id="PTHR30465">
    <property type="entry name" value="INNER MEMBRANE ABC TRANSPORTER"/>
    <property type="match status" value="1"/>
</dbReference>
<keyword evidence="10" id="KW-1185">Reference proteome</keyword>
<feature type="transmembrane region" description="Helical" evidence="7">
    <location>
        <begin position="97"/>
        <end position="117"/>
    </location>
</feature>
<evidence type="ECO:0000313" key="9">
    <source>
        <dbReference type="EMBL" id="CAG9609933.1"/>
    </source>
</evidence>
<feature type="transmembrane region" description="Helical" evidence="7">
    <location>
        <begin position="285"/>
        <end position="304"/>
    </location>
</feature>
<keyword evidence="3" id="KW-1003">Cell membrane</keyword>
<evidence type="ECO:0000256" key="4">
    <source>
        <dbReference type="ARBA" id="ARBA00022692"/>
    </source>
</evidence>